<dbReference type="GO" id="GO:0008721">
    <property type="term" value="F:D-serine ammonia-lyase activity"/>
    <property type="evidence" value="ECO:0007669"/>
    <property type="project" value="TreeGrafter"/>
</dbReference>
<feature type="domain" description="D-serine dehydratase-like" evidence="3">
    <location>
        <begin position="262"/>
        <end position="350"/>
    </location>
</feature>
<dbReference type="PANTHER" id="PTHR28004:SF2">
    <property type="entry name" value="D-SERINE DEHYDRATASE"/>
    <property type="match status" value="1"/>
</dbReference>
<keyword evidence="5" id="KW-1185">Reference proteome</keyword>
<dbReference type="InterPro" id="IPR001608">
    <property type="entry name" value="Ala_racemase_N"/>
</dbReference>
<evidence type="ECO:0000256" key="1">
    <source>
        <dbReference type="ARBA" id="ARBA00005323"/>
    </source>
</evidence>
<dbReference type="OrthoDB" id="9772497at2"/>
<dbReference type="STRING" id="1855383.SAMN05216548_101630"/>
<dbReference type="Gene3D" id="2.40.37.20">
    <property type="entry name" value="D-serine dehydratase-like domain"/>
    <property type="match status" value="1"/>
</dbReference>
<dbReference type="InterPro" id="IPR029066">
    <property type="entry name" value="PLP-binding_barrel"/>
</dbReference>
<evidence type="ECO:0000259" key="3">
    <source>
        <dbReference type="SMART" id="SM01119"/>
    </source>
</evidence>
<keyword evidence="2" id="KW-0456">Lyase</keyword>
<dbReference type="PANTHER" id="PTHR28004">
    <property type="entry name" value="ZGC:162816-RELATED"/>
    <property type="match status" value="1"/>
</dbReference>
<gene>
    <name evidence="4" type="ORF">SAMN05216548_101630</name>
</gene>
<reference evidence="4 5" key="1">
    <citation type="submission" date="2016-10" db="EMBL/GenBank/DDBJ databases">
        <authorList>
            <person name="de Groot N.N."/>
        </authorList>
    </citation>
    <scope>NUCLEOTIDE SEQUENCE [LARGE SCALE GENOMIC DNA]</scope>
    <source>
        <strain evidence="4 5">A52C2</strain>
    </source>
</reference>
<dbReference type="EMBL" id="FOFG01000001">
    <property type="protein sequence ID" value="SEP84722.1"/>
    <property type="molecule type" value="Genomic_DNA"/>
</dbReference>
<dbReference type="InterPro" id="IPR042208">
    <property type="entry name" value="D-ser_dehydrat-like_sf"/>
</dbReference>
<evidence type="ECO:0000256" key="2">
    <source>
        <dbReference type="ARBA" id="ARBA00023239"/>
    </source>
</evidence>
<sequence>MTNPESLVGCTPDALDTPSLLVDLDVMETNVARIAGFCAQHGVAWRPHCKPHKSPDVARLEIAAGAIGITCAKLSEAEAMADAGIADILIANQIAGPIKVARLIGLRKRVDVAVCVDGEDNVQALADEAARENVVLRVLIEVDTGTRRAGVQPGEPVLQLARIIAGHPSLHFAGVMTWEGHTTRIEDQDEKRGAIEEAVGQLVASADLCRAAGIPVGIVSCGGTGTYRFSAAIPGVTEIQAGGGIFGDVRYRTIYNVPVEYGLTLLSTVTSRPNPTRVICDAGKKAMSSDAGMPIPLDIPPVASLGFSAEHGKIELREPSSLPRVGDRMRFVVGYADTTVHLHSEIFAIRHGRVEQVWRIPSGARLR</sequence>
<dbReference type="InterPro" id="IPR051466">
    <property type="entry name" value="D-amino_acid_metab_enzyme"/>
</dbReference>
<accession>A0A1H9B6T2</accession>
<dbReference type="SMART" id="SM01119">
    <property type="entry name" value="D-ser_dehydrat"/>
    <property type="match status" value="1"/>
</dbReference>
<comment type="similarity">
    <text evidence="1">Belongs to the DSD1 family.</text>
</comment>
<evidence type="ECO:0000313" key="5">
    <source>
        <dbReference type="Proteomes" id="UP000199647"/>
    </source>
</evidence>
<dbReference type="CDD" id="cd06819">
    <property type="entry name" value="PLPDE_III_LS_D-TA"/>
    <property type="match status" value="1"/>
</dbReference>
<dbReference type="Pfam" id="PF01168">
    <property type="entry name" value="Ala_racemase_N"/>
    <property type="match status" value="1"/>
</dbReference>
<dbReference type="Proteomes" id="UP000199647">
    <property type="component" value="Unassembled WGS sequence"/>
</dbReference>
<proteinExistence type="inferred from homology"/>
<protein>
    <submittedName>
        <fullName evidence="4">D-serine deaminase, pyridoxal phosphate-dependent</fullName>
    </submittedName>
</protein>
<dbReference type="GO" id="GO:0036088">
    <property type="term" value="P:D-serine catabolic process"/>
    <property type="evidence" value="ECO:0007669"/>
    <property type="project" value="TreeGrafter"/>
</dbReference>
<name>A0A1H9B6T2_9HYPH</name>
<dbReference type="AlphaFoldDB" id="A0A1H9B6T2"/>
<dbReference type="Pfam" id="PF14031">
    <property type="entry name" value="D-ser_dehydrat"/>
    <property type="match status" value="1"/>
</dbReference>
<evidence type="ECO:0000313" key="4">
    <source>
        <dbReference type="EMBL" id="SEP84722.1"/>
    </source>
</evidence>
<dbReference type="InterPro" id="IPR026956">
    <property type="entry name" value="D-ser_dehydrat-like_dom"/>
</dbReference>
<dbReference type="Gene3D" id="3.20.20.10">
    <property type="entry name" value="Alanine racemase"/>
    <property type="match status" value="1"/>
</dbReference>
<dbReference type="RefSeq" id="WP_092495088.1">
    <property type="nucleotide sequence ID" value="NZ_FOFG01000001.1"/>
</dbReference>
<dbReference type="SUPFAM" id="SSF51419">
    <property type="entry name" value="PLP-binding barrel"/>
    <property type="match status" value="1"/>
</dbReference>
<organism evidence="4 5">
    <name type="scientific">Faunimonas pinastri</name>
    <dbReference type="NCBI Taxonomy" id="1855383"/>
    <lineage>
        <taxon>Bacteria</taxon>
        <taxon>Pseudomonadati</taxon>
        <taxon>Pseudomonadota</taxon>
        <taxon>Alphaproteobacteria</taxon>
        <taxon>Hyphomicrobiales</taxon>
        <taxon>Afifellaceae</taxon>
        <taxon>Faunimonas</taxon>
    </lineage>
</organism>